<dbReference type="RefSeq" id="WP_075775558.1">
    <property type="nucleotide sequence ID" value="NZ_CP019437.1"/>
</dbReference>
<dbReference type="EMBL" id="CP019437">
    <property type="protein sequence ID" value="AQS48739.1"/>
    <property type="molecule type" value="Genomic_DNA"/>
</dbReference>
<evidence type="ECO:0000313" key="1">
    <source>
        <dbReference type="EMBL" id="AQS48739.1"/>
    </source>
</evidence>
<proteinExistence type="predicted"/>
<dbReference type="Proteomes" id="UP000185622">
    <property type="component" value="Chromosome"/>
</dbReference>
<accession>A0ABM6IIV6</accession>
<evidence type="ECO:0000313" key="2">
    <source>
        <dbReference type="Proteomes" id="UP000185622"/>
    </source>
</evidence>
<reference evidence="1 2" key="1">
    <citation type="submission" date="2017-01" db="EMBL/GenBank/DDBJ databases">
        <title>The complete genome sequence of a sulfur-oxidizing marine bacterium Thioclava sp. 25B10_4T.</title>
        <authorList>
            <person name="Liu Y."/>
            <person name="Lai Q."/>
            <person name="Shao Z."/>
        </authorList>
    </citation>
    <scope>NUCLEOTIDE SEQUENCE [LARGE SCALE GENOMIC DNA]</scope>
    <source>
        <strain evidence="1 2">25B10_4</strain>
    </source>
</reference>
<gene>
    <name evidence="1" type="ORF">BMG03_13755</name>
</gene>
<organism evidence="1 2">
    <name type="scientific">Thioclava nitratireducens</name>
    <dbReference type="NCBI Taxonomy" id="1915078"/>
    <lineage>
        <taxon>Bacteria</taxon>
        <taxon>Pseudomonadati</taxon>
        <taxon>Pseudomonadota</taxon>
        <taxon>Alphaproteobacteria</taxon>
        <taxon>Rhodobacterales</taxon>
        <taxon>Paracoccaceae</taxon>
        <taxon>Thioclava</taxon>
    </lineage>
</organism>
<name>A0ABM6IIV6_9RHOB</name>
<keyword evidence="2" id="KW-1185">Reference proteome</keyword>
<sequence length="77" mass="8697">MADLDTNLEIASAKGDLHSALMKSLRDRRIYHWQPTQRLAAMIGAGLIGHERHSPDQLQYLLGCVNQLRDRLMSAKV</sequence>
<protein>
    <submittedName>
        <fullName evidence="1">Uncharacterized protein</fullName>
    </submittedName>
</protein>